<evidence type="ECO:0000313" key="2">
    <source>
        <dbReference type="Proteomes" id="UP000632498"/>
    </source>
</evidence>
<protein>
    <recommendedName>
        <fullName evidence="3">Helicase/UvrB N-terminal domain-containing protein</fullName>
    </recommendedName>
</protein>
<organism evidence="1 2">
    <name type="scientific">Terasakiella brassicae</name>
    <dbReference type="NCBI Taxonomy" id="1634917"/>
    <lineage>
        <taxon>Bacteria</taxon>
        <taxon>Pseudomonadati</taxon>
        <taxon>Pseudomonadota</taxon>
        <taxon>Alphaproteobacteria</taxon>
        <taxon>Rhodospirillales</taxon>
        <taxon>Terasakiellaceae</taxon>
        <taxon>Terasakiella</taxon>
    </lineage>
</organism>
<dbReference type="RefSeq" id="WP_188667162.1">
    <property type="nucleotide sequence ID" value="NZ_BMHV01000043.1"/>
</dbReference>
<dbReference type="AlphaFoldDB" id="A0A917CAV1"/>
<keyword evidence="2" id="KW-1185">Reference proteome</keyword>
<dbReference type="SUPFAM" id="SSF52540">
    <property type="entry name" value="P-loop containing nucleoside triphosphate hydrolases"/>
    <property type="match status" value="1"/>
</dbReference>
<comment type="caution">
    <text evidence="1">The sequence shown here is derived from an EMBL/GenBank/DDBJ whole genome shotgun (WGS) entry which is preliminary data.</text>
</comment>
<dbReference type="InterPro" id="IPR027417">
    <property type="entry name" value="P-loop_NTPase"/>
</dbReference>
<dbReference type="Proteomes" id="UP000632498">
    <property type="component" value="Unassembled WGS sequence"/>
</dbReference>
<reference evidence="1" key="2">
    <citation type="submission" date="2020-09" db="EMBL/GenBank/DDBJ databases">
        <authorList>
            <person name="Sun Q."/>
            <person name="Zhou Y."/>
        </authorList>
    </citation>
    <scope>NUCLEOTIDE SEQUENCE</scope>
    <source>
        <strain evidence="1">CGMCC 1.15254</strain>
    </source>
</reference>
<sequence length="775" mass="88334">MIKPISNKRCRGSDKTIKYVDALAGTGKTRNACNWSIEQVLKNHQNIVIVQPSTDLTAQTEINIQATADSLGTPVKVVRIDNTIESVEFVTKEIREYLIRIPADYGVVLIITHQAFLKLKDFPHKEKWTLIIDEIPDVDQGHKYQIPLSQGLLTPLLDLHDLDNGYSLVTAKKGSTIDGVIDKADDCLKAIEPLLKLVRDKTYDIYALNHNFERITNHEDTGKDSGQFWFFSLLRPEKVLGFKETIIMGACFKRSILYRLWQQNNITFVKHDAITPDQISDVHNNGKRLKIHYWTEEAWSLEYQKKTFDVDGAETNVMDILHGDLVVRLGNKDFLWWANNHWKDKWFKDLSNGINLKHNPYGINSYQHIDTVVFMSALNPTSPHYTFMRNMGVGPTEMRDALVHQILYQAVMRSSLRDAGATRPVEVFVPDRQSADYLEELFPGCEVECFSPSFINDEVEKKPVGRPKKSKNAAERKKLCVKKKAIRVKQATVLDVTPHVTIFESPYDTTGIDYEINDVDQFMNQLKEASHDWFQNKSDNVLVSSANFDAQLSDKTSRGRDNVTMSWGLWLDHDGGGISWKDFHHAFSDFSHMICNTYSGRDRYRVFFPTQTPMTSDVHRISINWIFDQLKEHGYEDHGFDLTKIDASALFYLPAKAANQDDSFFHVFSGQTLDPNKVLETVNLDGLIAEDIKVPYKGKLSNASVEKSVMIYQSIPAGHGQRHRAFFHLGLALYKQGGDWEQIETILTQADNDGSRASKGEIQRVICSLQSGKYG</sequence>
<evidence type="ECO:0000313" key="1">
    <source>
        <dbReference type="EMBL" id="GGF76029.1"/>
    </source>
</evidence>
<reference evidence="1" key="1">
    <citation type="journal article" date="2014" name="Int. J. Syst. Evol. Microbiol.">
        <title>Complete genome sequence of Corynebacterium casei LMG S-19264T (=DSM 44701T), isolated from a smear-ripened cheese.</title>
        <authorList>
            <consortium name="US DOE Joint Genome Institute (JGI-PGF)"/>
            <person name="Walter F."/>
            <person name="Albersmeier A."/>
            <person name="Kalinowski J."/>
            <person name="Ruckert C."/>
        </authorList>
    </citation>
    <scope>NUCLEOTIDE SEQUENCE</scope>
    <source>
        <strain evidence="1">CGMCC 1.15254</strain>
    </source>
</reference>
<proteinExistence type="predicted"/>
<name>A0A917CAV1_9PROT</name>
<evidence type="ECO:0008006" key="3">
    <source>
        <dbReference type="Google" id="ProtNLM"/>
    </source>
</evidence>
<gene>
    <name evidence="1" type="ORF">GCM10011332_32490</name>
</gene>
<accession>A0A917CAV1</accession>
<dbReference type="EMBL" id="BMHV01000043">
    <property type="protein sequence ID" value="GGF76029.1"/>
    <property type="molecule type" value="Genomic_DNA"/>
</dbReference>